<name>A0A1J1HML1_9DIPT</name>
<keyword evidence="2" id="KW-1185">Reference proteome</keyword>
<sequence>MIKLQAPMKTFGIWSIPLTHRIASLPTAKFDTLKHFSARNIDELIANEKISKSILEALYQLFVPLRIENSVENQINTEKHENSVTDDSSLSTSAFQRHIHKHREKENCLLPFQANNLKFFKLNLCRCKHNDSQLISGEDLISFL</sequence>
<organism evidence="1 2">
    <name type="scientific">Clunio marinus</name>
    <dbReference type="NCBI Taxonomy" id="568069"/>
    <lineage>
        <taxon>Eukaryota</taxon>
        <taxon>Metazoa</taxon>
        <taxon>Ecdysozoa</taxon>
        <taxon>Arthropoda</taxon>
        <taxon>Hexapoda</taxon>
        <taxon>Insecta</taxon>
        <taxon>Pterygota</taxon>
        <taxon>Neoptera</taxon>
        <taxon>Endopterygota</taxon>
        <taxon>Diptera</taxon>
        <taxon>Nematocera</taxon>
        <taxon>Chironomoidea</taxon>
        <taxon>Chironomidae</taxon>
        <taxon>Clunio</taxon>
    </lineage>
</organism>
<reference evidence="1 2" key="1">
    <citation type="submission" date="2015-04" db="EMBL/GenBank/DDBJ databases">
        <authorList>
            <person name="Syromyatnikov M.Y."/>
            <person name="Popov V.N."/>
        </authorList>
    </citation>
    <scope>NUCLEOTIDE SEQUENCE [LARGE SCALE GENOMIC DNA]</scope>
</reference>
<protein>
    <submittedName>
        <fullName evidence="1">CLUMA_CG002804, isoform A</fullName>
    </submittedName>
</protein>
<evidence type="ECO:0000313" key="1">
    <source>
        <dbReference type="EMBL" id="CRK88762.1"/>
    </source>
</evidence>
<dbReference type="Proteomes" id="UP000183832">
    <property type="component" value="Unassembled WGS sequence"/>
</dbReference>
<dbReference type="AlphaFoldDB" id="A0A1J1HML1"/>
<gene>
    <name evidence="1" type="ORF">CLUMA_CG002804</name>
</gene>
<accession>A0A1J1HML1</accession>
<dbReference type="EMBL" id="CVRI01000010">
    <property type="protein sequence ID" value="CRK88762.1"/>
    <property type="molecule type" value="Genomic_DNA"/>
</dbReference>
<evidence type="ECO:0000313" key="2">
    <source>
        <dbReference type="Proteomes" id="UP000183832"/>
    </source>
</evidence>
<proteinExistence type="predicted"/>